<evidence type="ECO:0000313" key="1">
    <source>
        <dbReference type="EMBL" id="GAA1689565.1"/>
    </source>
</evidence>
<evidence type="ECO:0008006" key="3">
    <source>
        <dbReference type="Google" id="ProtNLM"/>
    </source>
</evidence>
<accession>A0ABN2HKM0</accession>
<protein>
    <recommendedName>
        <fullName evidence="3">ESX-1 secretion-associated protein</fullName>
    </recommendedName>
</protein>
<keyword evidence="2" id="KW-1185">Reference proteome</keyword>
<organism evidence="1 2">
    <name type="scientific">Kribbella yunnanensis</name>
    <dbReference type="NCBI Taxonomy" id="190194"/>
    <lineage>
        <taxon>Bacteria</taxon>
        <taxon>Bacillati</taxon>
        <taxon>Actinomycetota</taxon>
        <taxon>Actinomycetes</taxon>
        <taxon>Propionibacteriales</taxon>
        <taxon>Kribbellaceae</taxon>
        <taxon>Kribbella</taxon>
    </lineage>
</organism>
<sequence length="112" mass="11413">MADIDMDDIAQFDATAKAVGPQGTELSDAGKALMTPTEPQLGALNGATALGIALFDARQTAGTEMSTAGDGIALGYANVLDRLFQTYTQTHEVSTHLLGSALNAANKATGGQ</sequence>
<dbReference type="RefSeq" id="WP_344153393.1">
    <property type="nucleotide sequence ID" value="NZ_BAAANF010000013.1"/>
</dbReference>
<dbReference type="Proteomes" id="UP001500280">
    <property type="component" value="Unassembled WGS sequence"/>
</dbReference>
<gene>
    <name evidence="1" type="ORF">GCM10009745_38420</name>
</gene>
<name>A0ABN2HKM0_9ACTN</name>
<proteinExistence type="predicted"/>
<evidence type="ECO:0000313" key="2">
    <source>
        <dbReference type="Proteomes" id="UP001500280"/>
    </source>
</evidence>
<reference evidence="1 2" key="1">
    <citation type="journal article" date="2019" name="Int. J. Syst. Evol. Microbiol.">
        <title>The Global Catalogue of Microorganisms (GCM) 10K type strain sequencing project: providing services to taxonomists for standard genome sequencing and annotation.</title>
        <authorList>
            <consortium name="The Broad Institute Genomics Platform"/>
            <consortium name="The Broad Institute Genome Sequencing Center for Infectious Disease"/>
            <person name="Wu L."/>
            <person name="Ma J."/>
        </authorList>
    </citation>
    <scope>NUCLEOTIDE SEQUENCE [LARGE SCALE GENOMIC DNA]</scope>
    <source>
        <strain evidence="1 2">JCM 14307</strain>
    </source>
</reference>
<comment type="caution">
    <text evidence="1">The sequence shown here is derived from an EMBL/GenBank/DDBJ whole genome shotgun (WGS) entry which is preliminary data.</text>
</comment>
<dbReference type="EMBL" id="BAAANF010000013">
    <property type="protein sequence ID" value="GAA1689565.1"/>
    <property type="molecule type" value="Genomic_DNA"/>
</dbReference>